<evidence type="ECO:0000256" key="1">
    <source>
        <dbReference type="ARBA" id="ARBA00022602"/>
    </source>
</evidence>
<name>A0ABV7GFT5_9GAMM</name>
<dbReference type="EC" id="2.5.1.129" evidence="5"/>
<dbReference type="Gene3D" id="3.40.50.1950">
    <property type="entry name" value="Flavin prenyltransferase-like"/>
    <property type="match status" value="1"/>
</dbReference>
<evidence type="ECO:0000313" key="8">
    <source>
        <dbReference type="Proteomes" id="UP001595621"/>
    </source>
</evidence>
<evidence type="ECO:0000256" key="3">
    <source>
        <dbReference type="ARBA" id="ARBA00022643"/>
    </source>
</evidence>
<dbReference type="Pfam" id="PF02441">
    <property type="entry name" value="Flavoprotein"/>
    <property type="match status" value="1"/>
</dbReference>
<comment type="caution">
    <text evidence="7">The sequence shown here is derived from an EMBL/GenBank/DDBJ whole genome shotgun (WGS) entry which is preliminary data.</text>
</comment>
<keyword evidence="2 5" id="KW-0285">Flavoprotein</keyword>
<dbReference type="InterPro" id="IPR036551">
    <property type="entry name" value="Flavin_trans-like"/>
</dbReference>
<comment type="catalytic activity">
    <reaction evidence="5">
        <text>dimethylallyl phosphate + FMNH2 = prenylated FMNH2 + phosphate</text>
        <dbReference type="Rhea" id="RHEA:37743"/>
        <dbReference type="ChEBI" id="CHEBI:43474"/>
        <dbReference type="ChEBI" id="CHEBI:57618"/>
        <dbReference type="ChEBI" id="CHEBI:87467"/>
        <dbReference type="ChEBI" id="CHEBI:88052"/>
        <dbReference type="EC" id="2.5.1.129"/>
    </reaction>
</comment>
<feature type="domain" description="Flavoprotein" evidence="6">
    <location>
        <begin position="10"/>
        <end position="199"/>
    </location>
</feature>
<keyword evidence="3 5" id="KW-0288">FMN</keyword>
<comment type="function">
    <text evidence="5">Flavin prenyltransferase that catalyzes the synthesis of the prenylated FMN cofactor (prenyl-FMN) for 4-hydroxy-3-polyprenylbenzoic acid decarboxylase UbiD. The prenyltransferase is metal-independent and links a dimethylallyl moiety from dimethylallyl monophosphate (DMAP) to the flavin N5 and C6 atoms of FMN.</text>
</comment>
<feature type="binding site" evidence="5">
    <location>
        <position position="194"/>
    </location>
    <ligand>
        <name>dimethylallyl phosphate</name>
        <dbReference type="ChEBI" id="CHEBI:88052"/>
    </ligand>
</feature>
<organism evidence="7 8">
    <name type="scientific">Shewanella submarina</name>
    <dbReference type="NCBI Taxonomy" id="2016376"/>
    <lineage>
        <taxon>Bacteria</taxon>
        <taxon>Pseudomonadati</taxon>
        <taxon>Pseudomonadota</taxon>
        <taxon>Gammaproteobacteria</taxon>
        <taxon>Alteromonadales</taxon>
        <taxon>Shewanellaceae</taxon>
        <taxon>Shewanella</taxon>
    </lineage>
</organism>
<keyword evidence="8" id="KW-1185">Reference proteome</keyword>
<dbReference type="Proteomes" id="UP001595621">
    <property type="component" value="Unassembled WGS sequence"/>
</dbReference>
<dbReference type="GO" id="GO:0106141">
    <property type="term" value="F:flavin prenyltransferase activity"/>
    <property type="evidence" value="ECO:0007669"/>
    <property type="project" value="UniProtKB-EC"/>
</dbReference>
<comment type="caution">
    <text evidence="5">Lacks conserved residue(s) required for the propagation of feature annotation.</text>
</comment>
<keyword evidence="1 5" id="KW-0637">Prenyltransferase</keyword>
<feature type="binding site" evidence="5">
    <location>
        <position position="178"/>
    </location>
    <ligand>
        <name>dimethylallyl phosphate</name>
        <dbReference type="ChEBI" id="CHEBI:88052"/>
    </ligand>
</feature>
<feature type="binding site" evidence="5">
    <location>
        <begin position="18"/>
        <end position="20"/>
    </location>
    <ligand>
        <name>FMN</name>
        <dbReference type="ChEBI" id="CHEBI:58210"/>
    </ligand>
</feature>
<gene>
    <name evidence="5" type="primary">ubiX</name>
    <name evidence="7" type="ORF">ACFOE0_18910</name>
</gene>
<dbReference type="PANTHER" id="PTHR43374">
    <property type="entry name" value="FLAVIN PRENYLTRANSFERASE"/>
    <property type="match status" value="1"/>
</dbReference>
<comment type="similarity">
    <text evidence="5">Belongs to the UbiX/PAD1 family.</text>
</comment>
<dbReference type="EMBL" id="JBHRTD010000018">
    <property type="protein sequence ID" value="MFC3140235.1"/>
    <property type="molecule type" value="Genomic_DNA"/>
</dbReference>
<reference evidence="8" key="1">
    <citation type="journal article" date="2019" name="Int. J. Syst. Evol. Microbiol.">
        <title>The Global Catalogue of Microorganisms (GCM) 10K type strain sequencing project: providing services to taxonomists for standard genome sequencing and annotation.</title>
        <authorList>
            <consortium name="The Broad Institute Genomics Platform"/>
            <consortium name="The Broad Institute Genome Sequencing Center for Infectious Disease"/>
            <person name="Wu L."/>
            <person name="Ma J."/>
        </authorList>
    </citation>
    <scope>NUCLEOTIDE SEQUENCE [LARGE SCALE GENOMIC DNA]</scope>
    <source>
        <strain evidence="8">KCTC 52277</strain>
    </source>
</reference>
<dbReference type="PANTHER" id="PTHR43374:SF1">
    <property type="entry name" value="FLAVIN PRENYLTRANSFERASE PAD1, MITOCHONDRIAL"/>
    <property type="match status" value="1"/>
</dbReference>
<proteinExistence type="inferred from homology"/>
<evidence type="ECO:0000256" key="2">
    <source>
        <dbReference type="ARBA" id="ARBA00022630"/>
    </source>
</evidence>
<dbReference type="HAMAP" id="MF_01984">
    <property type="entry name" value="ubiX_pad"/>
    <property type="match status" value="1"/>
</dbReference>
<evidence type="ECO:0000313" key="7">
    <source>
        <dbReference type="EMBL" id="MFC3140235.1"/>
    </source>
</evidence>
<evidence type="ECO:0000256" key="4">
    <source>
        <dbReference type="ARBA" id="ARBA00022679"/>
    </source>
</evidence>
<feature type="binding site" evidence="5">
    <location>
        <position position="44"/>
    </location>
    <ligand>
        <name>FMN</name>
        <dbReference type="ChEBI" id="CHEBI:58210"/>
    </ligand>
</feature>
<sequence length="222" mass="23959">MSQSASYKDKSISLGWTGASGAPYGLKLLECLLADGYRVYLMISSAARVVLATEEGLKLSSQPEKAREQLLVRIAQSSGNVTGDLVVLSKEEWFSPPASGSAAPKQMVICPCSTGTLAAVATGMSNNLLERAADVVLKERGQLLLVPREMPFSAIHLEHMLKLTQLGAVVMPASPGFYHHPQTVQDLVDFVVARILDHLGVEHRLTDRWGYGATRQPASDDN</sequence>
<protein>
    <recommendedName>
        <fullName evidence="5">Flavin prenyltransferase UbiX</fullName>
        <ecNumber evidence="5">2.5.1.129</ecNumber>
    </recommendedName>
</protein>
<evidence type="ECO:0000259" key="6">
    <source>
        <dbReference type="Pfam" id="PF02441"/>
    </source>
</evidence>
<dbReference type="InterPro" id="IPR003382">
    <property type="entry name" value="Flavoprotein"/>
</dbReference>
<dbReference type="InterPro" id="IPR004507">
    <property type="entry name" value="UbiX-like"/>
</dbReference>
<feature type="binding site" evidence="5">
    <location>
        <begin position="113"/>
        <end position="116"/>
    </location>
    <ligand>
        <name>FMN</name>
        <dbReference type="ChEBI" id="CHEBI:58210"/>
    </ligand>
</feature>
<feature type="binding site" evidence="5">
    <location>
        <position position="148"/>
    </location>
    <ligand>
        <name>FMN</name>
        <dbReference type="ChEBI" id="CHEBI:58210"/>
    </ligand>
</feature>
<keyword evidence="4 5" id="KW-0808">Transferase</keyword>
<dbReference type="SUPFAM" id="SSF52507">
    <property type="entry name" value="Homo-oligomeric flavin-containing Cys decarboxylases, HFCD"/>
    <property type="match status" value="1"/>
</dbReference>
<dbReference type="RefSeq" id="WP_248934157.1">
    <property type="nucleotide sequence ID" value="NZ_JAKILF010000001.1"/>
</dbReference>
<accession>A0ABV7GFT5</accession>
<evidence type="ECO:0000256" key="5">
    <source>
        <dbReference type="HAMAP-Rule" id="MF_01984"/>
    </source>
</evidence>
<dbReference type="NCBIfam" id="TIGR00421">
    <property type="entry name" value="ubiX_pad"/>
    <property type="match status" value="1"/>
</dbReference>